<evidence type="ECO:0000313" key="2">
    <source>
        <dbReference type="EMBL" id="MDG3007288.1"/>
    </source>
</evidence>
<proteinExistence type="predicted"/>
<accession>A0ABT6FIU3</accession>
<feature type="region of interest" description="Disordered" evidence="1">
    <location>
        <begin position="42"/>
        <end position="86"/>
    </location>
</feature>
<feature type="compositionally biased region" description="Basic and acidic residues" evidence="1">
    <location>
        <begin position="67"/>
        <end position="76"/>
    </location>
</feature>
<dbReference type="EMBL" id="JARRAG010000002">
    <property type="protein sequence ID" value="MDG3007288.1"/>
    <property type="molecule type" value="Genomic_DNA"/>
</dbReference>
<feature type="compositionally biased region" description="Low complexity" evidence="1">
    <location>
        <begin position="42"/>
        <end position="65"/>
    </location>
</feature>
<feature type="compositionally biased region" description="Basic and acidic residues" evidence="1">
    <location>
        <begin position="631"/>
        <end position="641"/>
    </location>
</feature>
<feature type="region of interest" description="Disordered" evidence="1">
    <location>
        <begin position="1"/>
        <end position="26"/>
    </location>
</feature>
<protein>
    <submittedName>
        <fullName evidence="2">Uncharacterized protein</fullName>
    </submittedName>
</protein>
<evidence type="ECO:0000256" key="1">
    <source>
        <dbReference type="SAM" id="MobiDB-lite"/>
    </source>
</evidence>
<gene>
    <name evidence="2" type="ORF">PZE19_26295</name>
</gene>
<feature type="region of interest" description="Disordered" evidence="1">
    <location>
        <begin position="572"/>
        <end position="659"/>
    </location>
</feature>
<feature type="compositionally biased region" description="Basic and acidic residues" evidence="1">
    <location>
        <begin position="449"/>
        <end position="467"/>
    </location>
</feature>
<feature type="region of interest" description="Disordered" evidence="1">
    <location>
        <begin position="429"/>
        <end position="534"/>
    </location>
</feature>
<organism evidence="2 3">
    <name type="scientific">Paludisphaera mucosa</name>
    <dbReference type="NCBI Taxonomy" id="3030827"/>
    <lineage>
        <taxon>Bacteria</taxon>
        <taxon>Pseudomonadati</taxon>
        <taxon>Planctomycetota</taxon>
        <taxon>Planctomycetia</taxon>
        <taxon>Isosphaerales</taxon>
        <taxon>Isosphaeraceae</taxon>
        <taxon>Paludisphaera</taxon>
    </lineage>
</organism>
<sequence>MGREHRGVARGDRRQGPEDRRPHVGVALGGEAVEQRLLGRAGGLADAAQRVGGRPPHVGVRVGDGLDQGRDGRGRPPAEPSQGLRGRRPILGLLGLQAVEAGDRGGGPRGGRADLGVLVGRGQAAQRRQGTGRVRPQLVEDRHDQPADHGVAAFQRGDELRLDLAPGVAEAGVGIRLLQGVPKRLQRLDADLRGGARQATAHRRDPAGLPSQVVPGPGPPDEAILDEGAGHVPLGDGVEPQLQVLLLVLGPRQDRVQGVFRGLQEMGFSGLLIAAGDPAQHGDGGGSAGGLGGLQHLSQLHDGGVHPVHLLVGRGRGLGDVHVQQVQIHADPLAHAVVGPQAGADERGGGPSVGQADAGELHPRFELDLGVGILDRGHEGRDRGRIFGPQQGHRLLADGRAGVLRRRLGQGRDGPLVASAIGVQRVDRRGPEVLGPVGGGRRPQAVDEGFSRDRERGDRPAPPREMAEAPDGLGRHGRVRGVEGGQQRRGRGRIDRDAQERGGATAHPRVGVATEDLHGLRGGRPRRRAERQEGFQGVRSDLRIGVVERGGQRRDRLVGIGRVAAEFLRGRPPLRRPGAREAGHPAVHRVVGPEDVAEHVAADPQRDAQDRQDDHTATRARPSHVAIALDCGRREPRRREGTPGGPRAARGATPRDRPVARHAVFGKGEDIENYPRPGGDGKALPIATRPPKLIHAVADAPGWACLRAFGLPRTNSYVQCMDINFQRTLADAPLGGISFQEFAGKIW</sequence>
<feature type="region of interest" description="Disordered" evidence="1">
    <location>
        <begin position="194"/>
        <end position="232"/>
    </location>
</feature>
<name>A0ABT6FIU3_9BACT</name>
<dbReference type="Proteomes" id="UP001216907">
    <property type="component" value="Unassembled WGS sequence"/>
</dbReference>
<reference evidence="2 3" key="1">
    <citation type="submission" date="2023-03" db="EMBL/GenBank/DDBJ databases">
        <title>Paludisphaera mucosa sp. nov. a novel planctomycete from northern fen.</title>
        <authorList>
            <person name="Ivanova A."/>
        </authorList>
    </citation>
    <scope>NUCLEOTIDE SEQUENCE [LARGE SCALE GENOMIC DNA]</scope>
    <source>
        <strain evidence="2 3">Pla2</strain>
    </source>
</reference>
<feature type="compositionally biased region" description="Basic and acidic residues" evidence="1">
    <location>
        <begin position="596"/>
        <end position="617"/>
    </location>
</feature>
<evidence type="ECO:0000313" key="3">
    <source>
        <dbReference type="Proteomes" id="UP001216907"/>
    </source>
</evidence>
<comment type="caution">
    <text evidence="2">The sequence shown here is derived from an EMBL/GenBank/DDBJ whole genome shotgun (WGS) entry which is preliminary data.</text>
</comment>
<feature type="compositionally biased region" description="Basic and acidic residues" evidence="1">
    <location>
        <begin position="1"/>
        <end position="22"/>
    </location>
</feature>
<keyword evidence="3" id="KW-1185">Reference proteome</keyword>